<dbReference type="CDD" id="cd00130">
    <property type="entry name" value="PAS"/>
    <property type="match status" value="2"/>
</dbReference>
<dbReference type="Pfam" id="PF00989">
    <property type="entry name" value="PAS"/>
    <property type="match status" value="1"/>
</dbReference>
<gene>
    <name evidence="4" type="ORF">AcdelDRAFT_1413</name>
</gene>
<dbReference type="PATRIC" id="fig|573060.9.peg.3717"/>
<dbReference type="RefSeq" id="WP_005794895.1">
    <property type="nucleotide sequence ID" value="NZ_ACQT01000030.1"/>
</dbReference>
<dbReference type="Pfam" id="PF13426">
    <property type="entry name" value="PAS_9"/>
    <property type="match status" value="1"/>
</dbReference>
<dbReference type="SUPFAM" id="SSF55073">
    <property type="entry name" value="Nucleotide cyclase"/>
    <property type="match status" value="1"/>
</dbReference>
<dbReference type="FunFam" id="3.30.70.270:FF:000001">
    <property type="entry name" value="Diguanylate cyclase domain protein"/>
    <property type="match status" value="1"/>
</dbReference>
<dbReference type="GO" id="GO:0003824">
    <property type="term" value="F:catalytic activity"/>
    <property type="evidence" value="ECO:0007669"/>
    <property type="project" value="UniProtKB-ARBA"/>
</dbReference>
<dbReference type="SMART" id="SM00086">
    <property type="entry name" value="PAC"/>
    <property type="match status" value="2"/>
</dbReference>
<keyword evidence="5" id="KW-1185">Reference proteome</keyword>
<name>C5T3D3_ACIDE</name>
<evidence type="ECO:0000313" key="4">
    <source>
        <dbReference type="EMBL" id="EER60984.1"/>
    </source>
</evidence>
<dbReference type="Gene3D" id="3.30.450.20">
    <property type="entry name" value="PAS domain"/>
    <property type="match status" value="2"/>
</dbReference>
<dbReference type="InterPro" id="IPR001610">
    <property type="entry name" value="PAC"/>
</dbReference>
<feature type="domain" description="PAC" evidence="2">
    <location>
        <begin position="199"/>
        <end position="253"/>
    </location>
</feature>
<dbReference type="InterPro" id="IPR029787">
    <property type="entry name" value="Nucleotide_cyclase"/>
</dbReference>
<protein>
    <submittedName>
        <fullName evidence="4">Diguanylate cyclase with PAS/PAC sensor</fullName>
    </submittedName>
</protein>
<organism evidence="4 5">
    <name type="scientific">Acidovorax delafieldii 2AN</name>
    <dbReference type="NCBI Taxonomy" id="573060"/>
    <lineage>
        <taxon>Bacteria</taxon>
        <taxon>Pseudomonadati</taxon>
        <taxon>Pseudomonadota</taxon>
        <taxon>Betaproteobacteria</taxon>
        <taxon>Burkholderiales</taxon>
        <taxon>Comamonadaceae</taxon>
        <taxon>Acidovorax</taxon>
    </lineage>
</organism>
<proteinExistence type="predicted"/>
<dbReference type="NCBIfam" id="TIGR00254">
    <property type="entry name" value="GGDEF"/>
    <property type="match status" value="1"/>
</dbReference>
<evidence type="ECO:0000259" key="3">
    <source>
        <dbReference type="PROSITE" id="PS50887"/>
    </source>
</evidence>
<dbReference type="NCBIfam" id="TIGR00229">
    <property type="entry name" value="sensory_box"/>
    <property type="match status" value="2"/>
</dbReference>
<dbReference type="PROSITE" id="PS50112">
    <property type="entry name" value="PAS"/>
    <property type="match status" value="2"/>
</dbReference>
<dbReference type="PROSITE" id="PS50113">
    <property type="entry name" value="PAC"/>
    <property type="match status" value="2"/>
</dbReference>
<dbReference type="InterPro" id="IPR000160">
    <property type="entry name" value="GGDEF_dom"/>
</dbReference>
<dbReference type="Gene3D" id="3.30.70.270">
    <property type="match status" value="1"/>
</dbReference>
<dbReference type="GO" id="GO:0006355">
    <property type="term" value="P:regulation of DNA-templated transcription"/>
    <property type="evidence" value="ECO:0007669"/>
    <property type="project" value="InterPro"/>
</dbReference>
<dbReference type="CDD" id="cd01949">
    <property type="entry name" value="GGDEF"/>
    <property type="match status" value="1"/>
</dbReference>
<dbReference type="InterPro" id="IPR013767">
    <property type="entry name" value="PAS_fold"/>
</dbReference>
<dbReference type="InterPro" id="IPR043128">
    <property type="entry name" value="Rev_trsase/Diguanyl_cyclase"/>
</dbReference>
<dbReference type="Pfam" id="PF00990">
    <property type="entry name" value="GGDEF"/>
    <property type="match status" value="1"/>
</dbReference>
<sequence length="418" mass="45952">MSTSTLQLLQAAFLQSWNAIVITDAKGLQVEFANPAFCAMTGYTMEELQGRTLRMLQGPDTDRAVIEHLHQCLNEARYFEGTATNYRKDGSSYLVHWNISPVRGDDGALTHFISVQQDVSAYIQSERKNRLLARALDAASDPVMLTDAAGRIIFVNTAFSHVTGYGADEAVGATPAVLRSGLHDEAFYSALYRSLAEGRDFRATFVNRRRDGSLFHAEQSISPVCDERGQVTHYVSVSKDISERVSKEQALLDAATRDPLTGLHNRRGGEKILAEAQADARKHGRPLSLLVCDIDHFKRVNDRFGHPVGDRVLRDVACMLRLAVRSRDAVIRWGGEEFVIVLDSCTEARAAELAERIRGRVDAHRDAEVGALTLSMGLATLLGGETVQQLVGRADAALYDAKRGGRNRWSVARPGSGD</sequence>
<dbReference type="InterPro" id="IPR035965">
    <property type="entry name" value="PAS-like_dom_sf"/>
</dbReference>
<dbReference type="InterPro" id="IPR000014">
    <property type="entry name" value="PAS"/>
</dbReference>
<feature type="domain" description="GGDEF" evidence="3">
    <location>
        <begin position="285"/>
        <end position="414"/>
    </location>
</feature>
<dbReference type="Proteomes" id="UP000003856">
    <property type="component" value="Unassembled WGS sequence"/>
</dbReference>
<dbReference type="EMBL" id="ACQT01000030">
    <property type="protein sequence ID" value="EER60984.1"/>
    <property type="molecule type" value="Genomic_DNA"/>
</dbReference>
<dbReference type="OrthoDB" id="9813903at2"/>
<feature type="domain" description="PAS" evidence="1">
    <location>
        <begin position="128"/>
        <end position="185"/>
    </location>
</feature>
<dbReference type="PANTHER" id="PTHR46663">
    <property type="entry name" value="DIGUANYLATE CYCLASE DGCT-RELATED"/>
    <property type="match status" value="1"/>
</dbReference>
<dbReference type="InterPro" id="IPR000700">
    <property type="entry name" value="PAS-assoc_C"/>
</dbReference>
<dbReference type="SMART" id="SM00091">
    <property type="entry name" value="PAS"/>
    <property type="match status" value="2"/>
</dbReference>
<dbReference type="PROSITE" id="PS50887">
    <property type="entry name" value="GGDEF"/>
    <property type="match status" value="1"/>
</dbReference>
<dbReference type="SMART" id="SM00267">
    <property type="entry name" value="GGDEF"/>
    <property type="match status" value="1"/>
</dbReference>
<reference evidence="4 5" key="1">
    <citation type="submission" date="2009-05" db="EMBL/GenBank/DDBJ databases">
        <title>The draft genome of Acidovorax delafieldii 2AN.</title>
        <authorList>
            <consortium name="US DOE Joint Genome Institute (JGI-PGF)"/>
            <person name="Lucas S."/>
            <person name="Copeland A."/>
            <person name="Lapidus A."/>
            <person name="Glavina del Rio T."/>
            <person name="Tice H."/>
            <person name="Bruce D."/>
            <person name="Goodwin L."/>
            <person name="Pitluck S."/>
            <person name="Larimer F."/>
            <person name="Land M.L."/>
            <person name="Hauser L."/>
            <person name="Shelobolina E.S."/>
            <person name="Picardal F."/>
            <person name="Roden E."/>
            <person name="Emerson D."/>
        </authorList>
    </citation>
    <scope>NUCLEOTIDE SEQUENCE [LARGE SCALE GENOMIC DNA]</scope>
    <source>
        <strain evidence="4 5">2AN</strain>
    </source>
</reference>
<dbReference type="InterPro" id="IPR052163">
    <property type="entry name" value="DGC-Regulatory_Protein"/>
</dbReference>
<dbReference type="PANTHER" id="PTHR46663:SF4">
    <property type="entry name" value="DIGUANYLATE CYCLASE DGCT-RELATED"/>
    <property type="match status" value="1"/>
</dbReference>
<feature type="domain" description="PAS" evidence="1">
    <location>
        <begin position="20"/>
        <end position="76"/>
    </location>
</feature>
<evidence type="ECO:0000259" key="1">
    <source>
        <dbReference type="PROSITE" id="PS50112"/>
    </source>
</evidence>
<evidence type="ECO:0000313" key="5">
    <source>
        <dbReference type="Proteomes" id="UP000003856"/>
    </source>
</evidence>
<comment type="caution">
    <text evidence="4">The sequence shown here is derived from an EMBL/GenBank/DDBJ whole genome shotgun (WGS) entry which is preliminary data.</text>
</comment>
<accession>C5T3D3</accession>
<evidence type="ECO:0000259" key="2">
    <source>
        <dbReference type="PROSITE" id="PS50113"/>
    </source>
</evidence>
<feature type="domain" description="PAC" evidence="2">
    <location>
        <begin position="77"/>
        <end position="131"/>
    </location>
</feature>
<dbReference type="AlphaFoldDB" id="C5T3D3"/>
<dbReference type="SUPFAM" id="SSF55785">
    <property type="entry name" value="PYP-like sensor domain (PAS domain)"/>
    <property type="match status" value="2"/>
</dbReference>